<dbReference type="Proteomes" id="UP000825002">
    <property type="component" value="Unassembled WGS sequence"/>
</dbReference>
<evidence type="ECO:0000256" key="8">
    <source>
        <dbReference type="ARBA" id="ARBA00023180"/>
    </source>
</evidence>
<keyword evidence="14" id="KW-1185">Reference proteome</keyword>
<dbReference type="Pfam" id="PF01094">
    <property type="entry name" value="ANF_receptor"/>
    <property type="match status" value="1"/>
</dbReference>
<dbReference type="EMBL" id="JAIFTH010000289">
    <property type="protein sequence ID" value="KAG9509911.1"/>
    <property type="molecule type" value="Genomic_DNA"/>
</dbReference>
<feature type="compositionally biased region" description="Polar residues" evidence="10">
    <location>
        <begin position="440"/>
        <end position="450"/>
    </location>
</feature>
<feature type="compositionally biased region" description="Low complexity" evidence="10">
    <location>
        <begin position="1073"/>
        <end position="1086"/>
    </location>
</feature>
<dbReference type="Gene3D" id="2.10.50.30">
    <property type="entry name" value="GPCR, family 3, nine cysteines domain"/>
    <property type="match status" value="1"/>
</dbReference>
<keyword evidence="5" id="KW-0297">G-protein coupled receptor</keyword>
<evidence type="ECO:0000256" key="2">
    <source>
        <dbReference type="ARBA" id="ARBA00022475"/>
    </source>
</evidence>
<sequence length="1867" mass="202844">MLFALDQINRDNILLPDIQLGAILLDSCSSNTYALNQSLEFIRASINTVESSAFECRDKSSPRPKYGSKMIAGVIGGSYSEVSLQVANLLRLFRIPQVSYASTGTSLSDKSLYDLFARTVPSDLFQARAIADIVQALNWSYVSLVSSEGLYGDSGSKEFMKQAAMRSICIATHEKIAPSADNDTLDALVLELRKKAARGVVLFTRAEDTRELLLAAQRVANWGSQRSTTSYMAASSAASSFSSQQTNNWQQQQQLKQETEFSWIAADGWGTHQKLIEGVEHVARGAITVELQAKTVAEFDNYMRRLTPYNNKRNPWFHEYWEQWFNCQLDPAQTSSSQSSPNSAAAAAAAALTSSLNYHNKSYSDDVDTDTPADSDNETLDDESNNNSNSNGDEDNNGQRERRHTASSSCLDIANTTSSSITNSTQQQQQPASRKRNKESAPNPNSKSSTRNNNINGGGGGRGGGARKRHRKHTSRLPECSPNLHISEANGYLQEQKVQFVVDAVYAMAHALHAAWQHLCHAQPGLVCDALKELNDLAGSEVKFDERGDGPGRYNIYNYRQKSRSSRKRLPVHQQQSRHRASANVGSQDQQQDDAALASYSDILDDAFLEEGNNSINNNSNIGTPHTNNNDDEDIDGAANQQSLTGDVIEEFEYKSVGNWSDDKVSVNSSETVGLRLQLDDIEFGDGERGQVPASYCSLPCKVGQAKIMRTGDHCCWICKFCADYEYLPDEFTCADCGQGRWPVANKSSCYELPQKFLEWHSVYAIVPLAIACLGLASTLFVTLTFVKYIDTPVVKASGRELSFVLLAGIACCHLSTFILLAKPSIVVCGMQRFLVNFGFSLMYASLLVKTNRISRIFDSARKSAKRPSFISPKSQMIITTILVAIQVFFLLLWFALEPPGTRAVSPDGRRDEVILKCRTKGSNFVISLVYNMILITTCTIYAVKTRKIPENFNESKFIGFTMYTTCVIWLAFVPIFFGTHNSYEIQTTTMCVSISLSAYVTLFCLFAQKVYIILFHPDKNVRKLTMNSATYKRPFKAIQPTATGDVMSAGQMSTTSQMRDQQEQSMKMNEHASSVSAGNSGNSASQTAPKSSASMTGGAASPLATAAATTTTTTSTTSGPTTHLPPHPLQANHCHGKAYPLSSTTAQFSSNNIANYYGHHRHSQLINDQALGYRQQQSNVDRYDTTYTCCGYIHKNRNKHSVHNCHGHAHQHGTNHRQQAQHRIGTSSTVAAANNGQQQQQNTMRPTSATIMRTMRAGNSSRVSLWAPEIAHTDNSSNNRSTASVATGGGNLCMATMPHTSSSSSSVPFVVAATAPRTTSNTDNTHSAAHLLSRAMSATTTTTAAMNAHCSPAHYASSSYDGDFVDDDYDDDCTSTCCSHSSCCALADNAGNGHIGVHTAGGHGDGRVAGGEVCSCSVSLADDSGSLEGIDESSQVALGQQQPASGETNHCRDRHVALQEQSASTDTALRAAAASTLHACLALAGSRDAISPAQQQAQQHQQQTARSNSKQQQYNQREQQTAECGARRTTASASTAASQQRRRDTGGTTSDTQTTTTNMRVFSETSSGDNLRSRTTSATRRQQRRSMATTTTTSNDNDSGDKKSSSDGTDINEDDDAELEDDLEEDDFERCRRSIRRAAQRKRQQQQQANSNNRLSNKGRQFDVARAGISSAAMLAASVSAGGALAAVTTGASTGGGKTNVLPSITSAAQLPQQGQQRQQQPQHHYQQRQQVTLKARGEPSLTKANIEQLRERQSNNNVSTEQPLRHDASSVDVGDTNAVDNNVASDYDDGDDGDYSASYSGGSGQSFSASVSLSSSRPDTPRTIKRSNSSNNNNNNNSNANNSNSNNNHDDDSSGALDQECVTLL</sequence>
<feature type="region of interest" description="Disordered" evidence="10">
    <location>
        <begin position="362"/>
        <end position="482"/>
    </location>
</feature>
<feature type="non-terminal residue" evidence="13">
    <location>
        <position position="1867"/>
    </location>
</feature>
<feature type="compositionally biased region" description="Polar residues" evidence="10">
    <location>
        <begin position="1559"/>
        <end position="1571"/>
    </location>
</feature>
<keyword evidence="6 11" id="KW-0472">Membrane</keyword>
<protein>
    <submittedName>
        <fullName evidence="13">Metabotropic glutamate receptor</fullName>
    </submittedName>
</protein>
<feature type="compositionally biased region" description="Low complexity" evidence="10">
    <location>
        <begin position="1646"/>
        <end position="1657"/>
    </location>
</feature>
<dbReference type="InterPro" id="IPR038550">
    <property type="entry name" value="GPCR_3_9-Cys_sf"/>
</dbReference>
<feature type="compositionally biased region" description="Low complexity" evidence="10">
    <location>
        <begin position="1574"/>
        <end position="1598"/>
    </location>
</feature>
<feature type="transmembrane region" description="Helical" evidence="11">
    <location>
        <begin position="763"/>
        <end position="790"/>
    </location>
</feature>
<evidence type="ECO:0000313" key="13">
    <source>
        <dbReference type="EMBL" id="KAG9509911.1"/>
    </source>
</evidence>
<dbReference type="Pfam" id="PF07562">
    <property type="entry name" value="NCD3G"/>
    <property type="match status" value="1"/>
</dbReference>
<evidence type="ECO:0000256" key="4">
    <source>
        <dbReference type="ARBA" id="ARBA00022989"/>
    </source>
</evidence>
<dbReference type="InterPro" id="IPR050726">
    <property type="entry name" value="mGluR"/>
</dbReference>
<feature type="region of interest" description="Disordered" evidence="10">
    <location>
        <begin position="1492"/>
        <end position="1660"/>
    </location>
</feature>
<feature type="transmembrane region" description="Helical" evidence="11">
    <location>
        <begin position="998"/>
        <end position="1017"/>
    </location>
</feature>
<dbReference type="PRINTS" id="PR00248">
    <property type="entry name" value="GPCRMGR"/>
</dbReference>
<feature type="region of interest" description="Disordered" evidence="10">
    <location>
        <begin position="563"/>
        <end position="594"/>
    </location>
</feature>
<feature type="compositionally biased region" description="Low complexity" evidence="10">
    <location>
        <begin position="415"/>
        <end position="430"/>
    </location>
</feature>
<evidence type="ECO:0000256" key="10">
    <source>
        <dbReference type="SAM" id="MobiDB-lite"/>
    </source>
</evidence>
<feature type="compositionally biased region" description="Low complexity" evidence="10">
    <location>
        <begin position="1829"/>
        <end position="1849"/>
    </location>
</feature>
<feature type="compositionally biased region" description="Polar residues" evidence="10">
    <location>
        <begin position="1087"/>
        <end position="1096"/>
    </location>
</feature>
<feature type="compositionally biased region" description="Basic residues" evidence="10">
    <location>
        <begin position="563"/>
        <end position="581"/>
    </location>
</feature>
<dbReference type="PROSITE" id="PS50259">
    <property type="entry name" value="G_PROTEIN_RECEP_F3_4"/>
    <property type="match status" value="1"/>
</dbReference>
<feature type="compositionally biased region" description="Low complexity" evidence="10">
    <location>
        <begin position="1528"/>
        <end position="1540"/>
    </location>
</feature>
<reference evidence="13 14" key="1">
    <citation type="submission" date="2020-10" db="EMBL/GenBank/DDBJ databases">
        <authorList>
            <person name="Klimov P.B."/>
            <person name="Dyachkov S.M."/>
            <person name="Chetverikov P.E."/>
        </authorList>
    </citation>
    <scope>NUCLEOTIDE SEQUENCE [LARGE SCALE GENOMIC DNA]</scope>
    <source>
        <strain evidence="13">BMOC 18-1129-001#AD2665</strain>
        <tissue evidence="13">Entire mites</tissue>
    </source>
</reference>
<keyword evidence="9" id="KW-0807">Transducer</keyword>
<keyword evidence="2" id="KW-1003">Cell membrane</keyword>
<evidence type="ECO:0000256" key="3">
    <source>
        <dbReference type="ARBA" id="ARBA00022692"/>
    </source>
</evidence>
<accession>A0ABQ7S940</accession>
<feature type="compositionally biased region" description="Low complexity" evidence="10">
    <location>
        <begin position="1797"/>
        <end position="1818"/>
    </location>
</feature>
<feature type="compositionally biased region" description="Low complexity" evidence="10">
    <location>
        <begin position="1494"/>
        <end position="1504"/>
    </location>
</feature>
<dbReference type="PROSITE" id="PS00980">
    <property type="entry name" value="G_PROTEIN_RECEP_F3_2"/>
    <property type="match status" value="1"/>
</dbReference>
<feature type="compositionally biased region" description="Low complexity" evidence="10">
    <location>
        <begin position="1097"/>
        <end position="1123"/>
    </location>
</feature>
<feature type="compositionally biased region" description="Basic residues" evidence="10">
    <location>
        <begin position="1634"/>
        <end position="1645"/>
    </location>
</feature>
<dbReference type="InterPro" id="IPR011500">
    <property type="entry name" value="GPCR_3_9-Cys_dom"/>
</dbReference>
<evidence type="ECO:0000256" key="11">
    <source>
        <dbReference type="SAM" id="Phobius"/>
    </source>
</evidence>
<evidence type="ECO:0000259" key="12">
    <source>
        <dbReference type="PROSITE" id="PS50259"/>
    </source>
</evidence>
<feature type="compositionally biased region" description="Acidic residues" evidence="10">
    <location>
        <begin position="1611"/>
        <end position="1629"/>
    </location>
</feature>
<feature type="transmembrane region" description="Helical" evidence="11">
    <location>
        <begin position="802"/>
        <end position="822"/>
    </location>
</feature>
<dbReference type="PANTHER" id="PTHR24060">
    <property type="entry name" value="METABOTROPIC GLUTAMATE RECEPTOR"/>
    <property type="match status" value="1"/>
</dbReference>
<feature type="domain" description="G-protein coupled receptors family 3 profile" evidence="12">
    <location>
        <begin position="764"/>
        <end position="1030"/>
    </location>
</feature>
<dbReference type="SUPFAM" id="SSF53822">
    <property type="entry name" value="Periplasmic binding protein-like I"/>
    <property type="match status" value="2"/>
</dbReference>
<keyword evidence="3 11" id="KW-0812">Transmembrane</keyword>
<gene>
    <name evidence="13" type="primary">mGluR</name>
    <name evidence="13" type="ORF">GZH46_01556</name>
</gene>
<evidence type="ECO:0000256" key="5">
    <source>
        <dbReference type="ARBA" id="ARBA00023040"/>
    </source>
</evidence>
<dbReference type="PROSITE" id="PS00981">
    <property type="entry name" value="G_PROTEIN_RECEP_F3_3"/>
    <property type="match status" value="1"/>
</dbReference>
<evidence type="ECO:0000256" key="9">
    <source>
        <dbReference type="ARBA" id="ARBA00023224"/>
    </source>
</evidence>
<comment type="caution">
    <text evidence="13">The sequence shown here is derived from an EMBL/GenBank/DDBJ whole genome shotgun (WGS) entry which is preliminary data.</text>
</comment>
<evidence type="ECO:0000313" key="14">
    <source>
        <dbReference type="Proteomes" id="UP000825002"/>
    </source>
</evidence>
<dbReference type="InterPro" id="IPR017979">
    <property type="entry name" value="GPCR_3_CS"/>
</dbReference>
<feature type="compositionally biased region" description="Basic residues" evidence="10">
    <location>
        <begin position="465"/>
        <end position="475"/>
    </location>
</feature>
<dbReference type="InterPro" id="IPR000337">
    <property type="entry name" value="GPCR_3"/>
</dbReference>
<dbReference type="Pfam" id="PF00003">
    <property type="entry name" value="7tm_3"/>
    <property type="match status" value="1"/>
</dbReference>
<name>A0ABQ7S940_9ACAR</name>
<dbReference type="InterPro" id="IPR001828">
    <property type="entry name" value="ANF_lig-bd_rcpt"/>
</dbReference>
<comment type="subcellular location">
    <subcellularLocation>
        <location evidence="1">Cell membrane</location>
        <topology evidence="1">Multi-pass membrane protein</topology>
    </subcellularLocation>
</comment>
<keyword evidence="4 11" id="KW-1133">Transmembrane helix</keyword>
<keyword evidence="8" id="KW-0325">Glycoprotein</keyword>
<dbReference type="InterPro" id="IPR028082">
    <property type="entry name" value="Peripla_BP_I"/>
</dbReference>
<organism evidence="13 14">
    <name type="scientific">Fragariocoptes setiger</name>
    <dbReference type="NCBI Taxonomy" id="1670756"/>
    <lineage>
        <taxon>Eukaryota</taxon>
        <taxon>Metazoa</taxon>
        <taxon>Ecdysozoa</taxon>
        <taxon>Arthropoda</taxon>
        <taxon>Chelicerata</taxon>
        <taxon>Arachnida</taxon>
        <taxon>Acari</taxon>
        <taxon>Acariformes</taxon>
        <taxon>Trombidiformes</taxon>
        <taxon>Prostigmata</taxon>
        <taxon>Eupodina</taxon>
        <taxon>Eriophyoidea</taxon>
        <taxon>Phytoptidae</taxon>
        <taxon>Fragariocoptes</taxon>
    </lineage>
</organism>
<dbReference type="CDD" id="cd15934">
    <property type="entry name" value="7tmC_mGluRs_group2_3"/>
    <property type="match status" value="1"/>
</dbReference>
<evidence type="ECO:0000256" key="7">
    <source>
        <dbReference type="ARBA" id="ARBA00023170"/>
    </source>
</evidence>
<feature type="transmembrane region" description="Helical" evidence="11">
    <location>
        <begin position="925"/>
        <end position="944"/>
    </location>
</feature>
<feature type="transmembrane region" description="Helical" evidence="11">
    <location>
        <begin position="956"/>
        <end position="978"/>
    </location>
</feature>
<feature type="compositionally biased region" description="Polar residues" evidence="10">
    <location>
        <begin position="1051"/>
        <end position="1068"/>
    </location>
</feature>
<dbReference type="InterPro" id="IPR017978">
    <property type="entry name" value="GPCR_3_C"/>
</dbReference>
<feature type="compositionally biased region" description="Low complexity" evidence="10">
    <location>
        <begin position="1547"/>
        <end position="1558"/>
    </location>
</feature>
<evidence type="ECO:0000256" key="1">
    <source>
        <dbReference type="ARBA" id="ARBA00004651"/>
    </source>
</evidence>
<evidence type="ECO:0000256" key="6">
    <source>
        <dbReference type="ARBA" id="ARBA00023136"/>
    </source>
</evidence>
<feature type="compositionally biased region" description="Polar residues" evidence="10">
    <location>
        <begin position="1505"/>
        <end position="1523"/>
    </location>
</feature>
<keyword evidence="7 13" id="KW-0675">Receptor</keyword>
<feature type="region of interest" description="Disordered" evidence="10">
    <location>
        <begin position="1047"/>
        <end position="1138"/>
    </location>
</feature>
<feature type="transmembrane region" description="Helical" evidence="11">
    <location>
        <begin position="876"/>
        <end position="897"/>
    </location>
</feature>
<feature type="compositionally biased region" description="Acidic residues" evidence="10">
    <location>
        <begin position="365"/>
        <end position="384"/>
    </location>
</feature>
<feature type="region of interest" description="Disordered" evidence="10">
    <location>
        <begin position="1711"/>
        <end position="1867"/>
    </location>
</feature>
<dbReference type="Gene3D" id="3.40.50.2300">
    <property type="match status" value="5"/>
</dbReference>
<feature type="compositionally biased region" description="Low complexity" evidence="10">
    <location>
        <begin position="614"/>
        <end position="623"/>
    </location>
</feature>
<feature type="compositionally biased region" description="Low complexity" evidence="10">
    <location>
        <begin position="1711"/>
        <end position="1732"/>
    </location>
</feature>
<proteinExistence type="predicted"/>
<feature type="region of interest" description="Disordered" evidence="10">
    <location>
        <begin position="614"/>
        <end position="638"/>
    </location>
</feature>